<sequence>MSAAFGRCHLTSWMDRENSSSAIDDLAFSPPRRETVPRRRRFVQTSSTSLLAPTYVLRACSSPQATRLLGPCPGDDLGNYLSALLSLSSDCLLQVPTPAVTALRRRRPQTYLMAYSCVSRSSASLALIWIHTYEARQLDCRWYYVHLVLSRHAFLSQGRGARRRVDVVVLVKPLIFDSTCLRRLSPAMSSASSPLPAGCRICGIANASRIRLRKRNAIYFDTLSSPPPPPPLEMHVNARGSSFLSISPPPLFSP</sequence>
<dbReference type="EMBL" id="JAWWNJ010000026">
    <property type="protein sequence ID" value="KAK7030143.1"/>
    <property type="molecule type" value="Genomic_DNA"/>
</dbReference>
<reference evidence="1 2" key="1">
    <citation type="journal article" date="2024" name="J Genomics">
        <title>Draft genome sequencing and assembly of Favolaschia claudopus CIRM-BRFM 2984 isolated from oak limbs.</title>
        <authorList>
            <person name="Navarro D."/>
            <person name="Drula E."/>
            <person name="Chaduli D."/>
            <person name="Cazenave R."/>
            <person name="Ahrendt S."/>
            <person name="Wang J."/>
            <person name="Lipzen A."/>
            <person name="Daum C."/>
            <person name="Barry K."/>
            <person name="Grigoriev I.V."/>
            <person name="Favel A."/>
            <person name="Rosso M.N."/>
            <person name="Martin F."/>
        </authorList>
    </citation>
    <scope>NUCLEOTIDE SEQUENCE [LARGE SCALE GENOMIC DNA]</scope>
    <source>
        <strain evidence="1 2">CIRM-BRFM 2984</strain>
    </source>
</reference>
<protein>
    <submittedName>
        <fullName evidence="1">Uncharacterized protein</fullName>
    </submittedName>
</protein>
<accession>A0AAW0BTR6</accession>
<organism evidence="1 2">
    <name type="scientific">Favolaschia claudopus</name>
    <dbReference type="NCBI Taxonomy" id="2862362"/>
    <lineage>
        <taxon>Eukaryota</taxon>
        <taxon>Fungi</taxon>
        <taxon>Dikarya</taxon>
        <taxon>Basidiomycota</taxon>
        <taxon>Agaricomycotina</taxon>
        <taxon>Agaricomycetes</taxon>
        <taxon>Agaricomycetidae</taxon>
        <taxon>Agaricales</taxon>
        <taxon>Marasmiineae</taxon>
        <taxon>Mycenaceae</taxon>
        <taxon>Favolaschia</taxon>
    </lineage>
</organism>
<dbReference type="Proteomes" id="UP001362999">
    <property type="component" value="Unassembled WGS sequence"/>
</dbReference>
<proteinExistence type="predicted"/>
<name>A0AAW0BTR6_9AGAR</name>
<evidence type="ECO:0000313" key="1">
    <source>
        <dbReference type="EMBL" id="KAK7030143.1"/>
    </source>
</evidence>
<comment type="caution">
    <text evidence="1">The sequence shown here is derived from an EMBL/GenBank/DDBJ whole genome shotgun (WGS) entry which is preliminary data.</text>
</comment>
<keyword evidence="2" id="KW-1185">Reference proteome</keyword>
<gene>
    <name evidence="1" type="ORF">R3P38DRAFT_3189097</name>
</gene>
<dbReference type="AlphaFoldDB" id="A0AAW0BTR6"/>
<evidence type="ECO:0000313" key="2">
    <source>
        <dbReference type="Proteomes" id="UP001362999"/>
    </source>
</evidence>